<evidence type="ECO:0000313" key="3">
    <source>
        <dbReference type="Proteomes" id="UP001499909"/>
    </source>
</evidence>
<reference evidence="3" key="1">
    <citation type="journal article" date="2019" name="Int. J. Syst. Evol. Microbiol.">
        <title>The Global Catalogue of Microorganisms (GCM) 10K type strain sequencing project: providing services to taxonomists for standard genome sequencing and annotation.</title>
        <authorList>
            <consortium name="The Broad Institute Genomics Platform"/>
            <consortium name="The Broad Institute Genome Sequencing Center for Infectious Disease"/>
            <person name="Wu L."/>
            <person name="Ma J."/>
        </authorList>
    </citation>
    <scope>NUCLEOTIDE SEQUENCE [LARGE SCALE GENOMIC DNA]</scope>
    <source>
        <strain evidence="3">JCM 17214</strain>
    </source>
</reference>
<organism evidence="2 3">
    <name type="scientific">Hymenobacter algoricola</name>
    <dbReference type="NCBI Taxonomy" id="486267"/>
    <lineage>
        <taxon>Bacteria</taxon>
        <taxon>Pseudomonadati</taxon>
        <taxon>Bacteroidota</taxon>
        <taxon>Cytophagia</taxon>
        <taxon>Cytophagales</taxon>
        <taxon>Hymenobacteraceae</taxon>
        <taxon>Hymenobacter</taxon>
    </lineage>
</organism>
<proteinExistence type="predicted"/>
<feature type="region of interest" description="Disordered" evidence="1">
    <location>
        <begin position="42"/>
        <end position="61"/>
    </location>
</feature>
<gene>
    <name evidence="2" type="ORF">GCM10022406_22210</name>
</gene>
<accession>A0ABP7N7L9</accession>
<dbReference type="Proteomes" id="UP001499909">
    <property type="component" value="Unassembled WGS sequence"/>
</dbReference>
<evidence type="ECO:0000313" key="2">
    <source>
        <dbReference type="EMBL" id="GAA3937690.1"/>
    </source>
</evidence>
<comment type="caution">
    <text evidence="2">The sequence shown here is derived from an EMBL/GenBank/DDBJ whole genome shotgun (WGS) entry which is preliminary data.</text>
</comment>
<name>A0ABP7N7L9_9BACT</name>
<keyword evidence="3" id="KW-1185">Reference proteome</keyword>
<dbReference type="EMBL" id="BAABDH010000039">
    <property type="protein sequence ID" value="GAA3937690.1"/>
    <property type="molecule type" value="Genomic_DNA"/>
</dbReference>
<protein>
    <submittedName>
        <fullName evidence="2">Uncharacterized protein</fullName>
    </submittedName>
</protein>
<sequence length="61" mass="5975">MGALGLLLVALLVSLGVIVFTMGRGESKVPVSYDDTTAASLPAAPPALADTTPVAAPAPAQ</sequence>
<evidence type="ECO:0000256" key="1">
    <source>
        <dbReference type="SAM" id="MobiDB-lite"/>
    </source>
</evidence>